<keyword evidence="1" id="KW-1133">Transmembrane helix</keyword>
<evidence type="ECO:0000256" key="1">
    <source>
        <dbReference type="SAM" id="Phobius"/>
    </source>
</evidence>
<keyword evidence="3" id="KW-1185">Reference proteome</keyword>
<name>A0A7G6E414_THEFR</name>
<keyword evidence="1" id="KW-0472">Membrane</keyword>
<dbReference type="AlphaFoldDB" id="A0A7G6E414"/>
<dbReference type="Proteomes" id="UP000515847">
    <property type="component" value="Chromosome"/>
</dbReference>
<dbReference type="RefSeq" id="WP_034420210.1">
    <property type="nucleotide sequence ID" value="NZ_CP045798.1"/>
</dbReference>
<evidence type="ECO:0000313" key="2">
    <source>
        <dbReference type="EMBL" id="QNB46818.1"/>
    </source>
</evidence>
<gene>
    <name evidence="2" type="ORF">BR63_11155</name>
</gene>
<reference evidence="2 3" key="1">
    <citation type="journal article" date="2019" name="Front. Microbiol.">
        <title>Thermoanaerosceptrum fracticalcis gen. nov. sp. nov., a Novel Fumarate-Fermenting Microorganism From a Deep Fractured Carbonate Aquifer of the US Great Basin.</title>
        <authorList>
            <person name="Hamilton-Brehm S.D."/>
            <person name="Stewart L.E."/>
            <person name="Zavarin M."/>
            <person name="Caldwell M."/>
            <person name="Lawson P.A."/>
            <person name="Onstott T.C."/>
            <person name="Grzymski J."/>
            <person name="Neveux I."/>
            <person name="Lollar B.S."/>
            <person name="Russell C.E."/>
            <person name="Moser D.P."/>
        </authorList>
    </citation>
    <scope>NUCLEOTIDE SEQUENCE [LARGE SCALE GENOMIC DNA]</scope>
    <source>
        <strain evidence="2 3">DRI-13</strain>
    </source>
</reference>
<dbReference type="KEGG" id="tfr:BR63_11155"/>
<feature type="transmembrane region" description="Helical" evidence="1">
    <location>
        <begin position="77"/>
        <end position="103"/>
    </location>
</feature>
<evidence type="ECO:0000313" key="3">
    <source>
        <dbReference type="Proteomes" id="UP000515847"/>
    </source>
</evidence>
<keyword evidence="1" id="KW-0812">Transmembrane</keyword>
<accession>A0A7G6E414</accession>
<sequence>MDGALVTVNWSLVGVVVFLAIVVERAVEIIFKAAPRLQKLSNDYVVWQIVVAFVFSVVISYGASLDMFVIINVPFKIPFVGVLLVAIFMAGGSLGVHTLFSLVESFKETQKAIAGKAKQDIELAKKY</sequence>
<feature type="transmembrane region" description="Helical" evidence="1">
    <location>
        <begin position="44"/>
        <end position="71"/>
    </location>
</feature>
<dbReference type="EMBL" id="CP045798">
    <property type="protein sequence ID" value="QNB46818.1"/>
    <property type="molecule type" value="Genomic_DNA"/>
</dbReference>
<organism evidence="2 3">
    <name type="scientific">Thermanaerosceptrum fracticalcis</name>
    <dbReference type="NCBI Taxonomy" id="1712410"/>
    <lineage>
        <taxon>Bacteria</taxon>
        <taxon>Bacillati</taxon>
        <taxon>Bacillota</taxon>
        <taxon>Clostridia</taxon>
        <taxon>Eubacteriales</taxon>
        <taxon>Peptococcaceae</taxon>
        <taxon>Thermanaerosceptrum</taxon>
    </lineage>
</organism>
<feature type="transmembrane region" description="Helical" evidence="1">
    <location>
        <begin position="6"/>
        <end position="23"/>
    </location>
</feature>
<proteinExistence type="predicted"/>
<protein>
    <submittedName>
        <fullName evidence="2">Uncharacterized protein</fullName>
    </submittedName>
</protein>